<keyword evidence="3 5" id="KW-1133">Transmembrane helix</keyword>
<feature type="transmembrane region" description="Helical" evidence="5">
    <location>
        <begin position="199"/>
        <end position="226"/>
    </location>
</feature>
<name>H3GQJ5_PHYRM</name>
<protein>
    <recommendedName>
        <fullName evidence="8">Zinc/iron permease</fullName>
    </recommendedName>
</protein>
<proteinExistence type="predicted"/>
<dbReference type="GO" id="GO:0005385">
    <property type="term" value="F:zinc ion transmembrane transporter activity"/>
    <property type="evidence" value="ECO:0000318"/>
    <property type="project" value="GO_Central"/>
</dbReference>
<feature type="transmembrane region" description="Helical" evidence="5">
    <location>
        <begin position="233"/>
        <end position="254"/>
    </location>
</feature>
<dbReference type="Pfam" id="PF02535">
    <property type="entry name" value="Zip"/>
    <property type="match status" value="1"/>
</dbReference>
<keyword evidence="2 5" id="KW-0812">Transmembrane</keyword>
<dbReference type="PANTHER" id="PTHR11040">
    <property type="entry name" value="ZINC/IRON TRANSPORTER"/>
    <property type="match status" value="1"/>
</dbReference>
<dbReference type="GO" id="GO:0071577">
    <property type="term" value="P:zinc ion transmembrane transport"/>
    <property type="evidence" value="ECO:0000318"/>
    <property type="project" value="GO_Central"/>
</dbReference>
<dbReference type="VEuPathDB" id="FungiDB:KRP22_4306"/>
<dbReference type="AlphaFoldDB" id="H3GQJ5"/>
<dbReference type="eggNOG" id="KOG2474">
    <property type="taxonomic scope" value="Eukaryota"/>
</dbReference>
<keyword evidence="7" id="KW-1185">Reference proteome</keyword>
<dbReference type="VEuPathDB" id="FungiDB:KRP23_14461"/>
<evidence type="ECO:0000256" key="4">
    <source>
        <dbReference type="ARBA" id="ARBA00023136"/>
    </source>
</evidence>
<sequence length="321" mass="34556">MAIEETMDVSAAFLINVGASMGTLFGGFIVFSQYLLRVVNPRTMSIWLSFSGGLTIFQSLVVLFSNSFLEFVNAFSEGAGDKAKETSTGQAWLTTTGCFGAGIVLNYCLDLFVRQLTPGQRQSLFARMHTGDTFQASLETGVPELKSPVELMQSRHFLRMDESTKEKLQRLGVLNVIAISVHNIPEGVATIVASSEHTFIGLALAIGVGLHNIAEGVAVAAPVYFATGSKWKGVMWCLVATIAQHLGGLLAFGIMGKDADNFSQGVLYGLVSGMLTCISIKDIFPTAYMYANRRVHLVSGGGLFGMVFMAVSLILFKYMGV</sequence>
<comment type="subcellular location">
    <subcellularLocation>
        <location evidence="1">Membrane</location>
        <topology evidence="1">Multi-pass membrane protein</topology>
    </subcellularLocation>
</comment>
<feature type="transmembrane region" description="Helical" evidence="5">
    <location>
        <begin position="173"/>
        <end position="193"/>
    </location>
</feature>
<dbReference type="EnsemblProtists" id="Phyra79069">
    <property type="protein sequence ID" value="Phyra79069"/>
    <property type="gene ID" value="Phyra79069"/>
</dbReference>
<accession>H3GQJ5</accession>
<evidence type="ECO:0000256" key="5">
    <source>
        <dbReference type="SAM" id="Phobius"/>
    </source>
</evidence>
<feature type="transmembrane region" description="Helical" evidence="5">
    <location>
        <begin position="48"/>
        <end position="69"/>
    </location>
</feature>
<dbReference type="HOGENOM" id="CLU_015114_3_0_1"/>
<dbReference type="InterPro" id="IPR003689">
    <property type="entry name" value="ZIP"/>
</dbReference>
<feature type="transmembrane region" description="Helical" evidence="5">
    <location>
        <begin position="12"/>
        <end position="36"/>
    </location>
</feature>
<dbReference type="OMA" id="LACISMK"/>
<organism evidence="6 7">
    <name type="scientific">Phytophthora ramorum</name>
    <name type="common">Sudden oak death agent</name>
    <dbReference type="NCBI Taxonomy" id="164328"/>
    <lineage>
        <taxon>Eukaryota</taxon>
        <taxon>Sar</taxon>
        <taxon>Stramenopiles</taxon>
        <taxon>Oomycota</taxon>
        <taxon>Peronosporomycetes</taxon>
        <taxon>Peronosporales</taxon>
        <taxon>Peronosporaceae</taxon>
        <taxon>Phytophthora</taxon>
    </lineage>
</organism>
<reference evidence="7" key="1">
    <citation type="journal article" date="2006" name="Science">
        <title>Phytophthora genome sequences uncover evolutionary origins and mechanisms of pathogenesis.</title>
        <authorList>
            <person name="Tyler B.M."/>
            <person name="Tripathy S."/>
            <person name="Zhang X."/>
            <person name="Dehal P."/>
            <person name="Jiang R.H."/>
            <person name="Aerts A."/>
            <person name="Arredondo F.D."/>
            <person name="Baxter L."/>
            <person name="Bensasson D."/>
            <person name="Beynon J.L."/>
            <person name="Chapman J."/>
            <person name="Damasceno C.M."/>
            <person name="Dorrance A.E."/>
            <person name="Dou D."/>
            <person name="Dickerman A.W."/>
            <person name="Dubchak I.L."/>
            <person name="Garbelotto M."/>
            <person name="Gijzen M."/>
            <person name="Gordon S.G."/>
            <person name="Govers F."/>
            <person name="Grunwald N.J."/>
            <person name="Huang W."/>
            <person name="Ivors K.L."/>
            <person name="Jones R.W."/>
            <person name="Kamoun S."/>
            <person name="Krampis K."/>
            <person name="Lamour K.H."/>
            <person name="Lee M.K."/>
            <person name="McDonald W.H."/>
            <person name="Medina M."/>
            <person name="Meijer H.J."/>
            <person name="Nordberg E.K."/>
            <person name="Maclean D.J."/>
            <person name="Ospina-Giraldo M.D."/>
            <person name="Morris P.F."/>
            <person name="Phuntumart V."/>
            <person name="Putnam N.H."/>
            <person name="Rash S."/>
            <person name="Rose J.K."/>
            <person name="Sakihama Y."/>
            <person name="Salamov A.A."/>
            <person name="Savidor A."/>
            <person name="Scheuring C.F."/>
            <person name="Smith B.M."/>
            <person name="Sobral B.W."/>
            <person name="Terry A."/>
            <person name="Torto-Alalibo T.A."/>
            <person name="Win J."/>
            <person name="Xu Z."/>
            <person name="Zhang H."/>
            <person name="Grigoriev I.V."/>
            <person name="Rokhsar D.S."/>
            <person name="Boore J.L."/>
        </authorList>
    </citation>
    <scope>NUCLEOTIDE SEQUENCE [LARGE SCALE GENOMIC DNA]</scope>
    <source>
        <strain evidence="7">Pr102</strain>
    </source>
</reference>
<evidence type="ECO:0000256" key="2">
    <source>
        <dbReference type="ARBA" id="ARBA00022692"/>
    </source>
</evidence>
<feature type="transmembrane region" description="Helical" evidence="5">
    <location>
        <begin position="296"/>
        <end position="316"/>
    </location>
</feature>
<evidence type="ECO:0008006" key="8">
    <source>
        <dbReference type="Google" id="ProtNLM"/>
    </source>
</evidence>
<keyword evidence="4 5" id="KW-0472">Membrane</keyword>
<dbReference type="Proteomes" id="UP000005238">
    <property type="component" value="Unassembled WGS sequence"/>
</dbReference>
<evidence type="ECO:0000256" key="1">
    <source>
        <dbReference type="ARBA" id="ARBA00004141"/>
    </source>
</evidence>
<feature type="transmembrane region" description="Helical" evidence="5">
    <location>
        <begin position="266"/>
        <end position="284"/>
    </location>
</feature>
<reference evidence="6" key="2">
    <citation type="submission" date="2015-06" db="UniProtKB">
        <authorList>
            <consortium name="EnsemblProtists"/>
        </authorList>
    </citation>
    <scope>IDENTIFICATION</scope>
    <source>
        <strain evidence="6">Pr102</strain>
    </source>
</reference>
<dbReference type="InParanoid" id="H3GQJ5"/>
<dbReference type="PANTHER" id="PTHR11040:SF205">
    <property type="entry name" value="ZINC TRANSPORTER ZUPT"/>
    <property type="match status" value="1"/>
</dbReference>
<evidence type="ECO:0000313" key="7">
    <source>
        <dbReference type="Proteomes" id="UP000005238"/>
    </source>
</evidence>
<feature type="transmembrane region" description="Helical" evidence="5">
    <location>
        <begin position="89"/>
        <end position="113"/>
    </location>
</feature>
<dbReference type="GO" id="GO:0016020">
    <property type="term" value="C:membrane"/>
    <property type="evidence" value="ECO:0000318"/>
    <property type="project" value="GO_Central"/>
</dbReference>
<dbReference type="EMBL" id="DS566033">
    <property type="status" value="NOT_ANNOTATED_CDS"/>
    <property type="molecule type" value="Genomic_DNA"/>
</dbReference>
<evidence type="ECO:0000256" key="3">
    <source>
        <dbReference type="ARBA" id="ARBA00022989"/>
    </source>
</evidence>
<evidence type="ECO:0000313" key="6">
    <source>
        <dbReference type="EnsemblProtists" id="Phyra79069"/>
    </source>
</evidence>